<gene>
    <name evidence="1" type="ORF">UFOPK3268_01294</name>
</gene>
<sequence length="95" mass="10070">MAEGVEGLVLGDQTAILGQRTLTDHNDRRVVGLEPGLDPPDHLVEIERLLGDQDDVGSGGEPRVQCDPAGVAPHHLDDENSVVGFRRGVEAVNGL</sequence>
<reference evidence="1" key="1">
    <citation type="submission" date="2020-05" db="EMBL/GenBank/DDBJ databases">
        <authorList>
            <person name="Chiriac C."/>
            <person name="Salcher M."/>
            <person name="Ghai R."/>
            <person name="Kavagutti S V."/>
        </authorList>
    </citation>
    <scope>NUCLEOTIDE SEQUENCE</scope>
</reference>
<organism evidence="1">
    <name type="scientific">freshwater metagenome</name>
    <dbReference type="NCBI Taxonomy" id="449393"/>
    <lineage>
        <taxon>unclassified sequences</taxon>
        <taxon>metagenomes</taxon>
        <taxon>ecological metagenomes</taxon>
    </lineage>
</organism>
<dbReference type="EMBL" id="CAFBIZ010000181">
    <property type="protein sequence ID" value="CAB4851611.1"/>
    <property type="molecule type" value="Genomic_DNA"/>
</dbReference>
<protein>
    <submittedName>
        <fullName evidence="1">Unannotated protein</fullName>
    </submittedName>
</protein>
<accession>A0A6J7C392</accession>
<dbReference type="AlphaFoldDB" id="A0A6J7C392"/>
<name>A0A6J7C392_9ZZZZ</name>
<evidence type="ECO:0000313" key="1">
    <source>
        <dbReference type="EMBL" id="CAB4851611.1"/>
    </source>
</evidence>
<proteinExistence type="predicted"/>